<evidence type="ECO:0000259" key="5">
    <source>
        <dbReference type="PROSITE" id="PS51387"/>
    </source>
</evidence>
<feature type="domain" description="FAD-binding PCMH-type" evidence="5">
    <location>
        <begin position="51"/>
        <end position="224"/>
    </location>
</feature>
<evidence type="ECO:0000313" key="6">
    <source>
        <dbReference type="EMBL" id="MBQ0928812.1"/>
    </source>
</evidence>
<evidence type="ECO:0000313" key="7">
    <source>
        <dbReference type="Proteomes" id="UP000674084"/>
    </source>
</evidence>
<dbReference type="PANTHER" id="PTHR13878">
    <property type="entry name" value="GULONOLACTONE OXIDASE"/>
    <property type="match status" value="1"/>
</dbReference>
<comment type="similarity">
    <text evidence="1">Belongs to the oxygen-dependent FAD-linked oxidoreductase family.</text>
</comment>
<dbReference type="Gene3D" id="3.30.465.10">
    <property type="match status" value="1"/>
</dbReference>
<keyword evidence="3" id="KW-0274">FAD</keyword>
<sequence length="488" mass="53577">MKQGFHTRTHRWSHQPSAHDARWIPLPDSLQARVITDPDPLTHAECDLGHQHHQAPGLLLRPQSAHEVATAVRFAAQHGVPGVIAKGAGHATGGQALASQHGALYLDMRSLNQIQVEHTHITLGAGATLRAAAETAWTYGLRLTSGVTGYANLSVGGVLSAGGWSLDHVTGTIGDYADELQIVDGTGTIHTCSPSRDPELHRWVLGGLGQFGIITRAKLRLQPARPYASFRVLRGMDHTEMLRAARSLIRRGQLDSVYGRRRGHNPSWEILATAYHHRNDDPMPDMLRGAPDPDAHAGDPQPYIDQILSHDTDLYDPLIEQGWAEIPKRWWDYFLSDTTISGFLAAAHASEPDGMFGESAVALAMPKFRRSVGTGLRLPPPSARGEGELVWLADGLLDPGLHYSGDPHQWGRAAESWIEHLTEEAAHRGATIYHIGNVQHSMLEHYQRTLDHVTALRSEYDPVGLFGRGLWRTTEKPATAQQPAPHHD</sequence>
<comment type="caution">
    <text evidence="6">The sequence shown here is derived from an EMBL/GenBank/DDBJ whole genome shotgun (WGS) entry which is preliminary data.</text>
</comment>
<evidence type="ECO:0000256" key="4">
    <source>
        <dbReference type="ARBA" id="ARBA00023002"/>
    </source>
</evidence>
<dbReference type="Pfam" id="PF01565">
    <property type="entry name" value="FAD_binding_4"/>
    <property type="match status" value="1"/>
</dbReference>
<dbReference type="PROSITE" id="PS51387">
    <property type="entry name" value="FAD_PCMH"/>
    <property type="match status" value="1"/>
</dbReference>
<dbReference type="SUPFAM" id="SSF56176">
    <property type="entry name" value="FAD-binding/transporter-associated domain-like"/>
    <property type="match status" value="1"/>
</dbReference>
<protein>
    <submittedName>
        <fullName evidence="6">FAD-binding protein</fullName>
    </submittedName>
</protein>
<keyword evidence="7" id="KW-1185">Reference proteome</keyword>
<dbReference type="InterPro" id="IPR006094">
    <property type="entry name" value="Oxid_FAD_bind_N"/>
</dbReference>
<dbReference type="InterPro" id="IPR016169">
    <property type="entry name" value="FAD-bd_PCMH_sub2"/>
</dbReference>
<dbReference type="InterPro" id="IPR036318">
    <property type="entry name" value="FAD-bd_PCMH-like_sf"/>
</dbReference>
<dbReference type="SUPFAM" id="SSF55103">
    <property type="entry name" value="FAD-linked oxidases, C-terminal domain"/>
    <property type="match status" value="1"/>
</dbReference>
<evidence type="ECO:0000256" key="3">
    <source>
        <dbReference type="ARBA" id="ARBA00022827"/>
    </source>
</evidence>
<dbReference type="Gene3D" id="3.30.43.10">
    <property type="entry name" value="Uridine Diphospho-n-acetylenolpyruvylglucosamine Reductase, domain 2"/>
    <property type="match status" value="1"/>
</dbReference>
<dbReference type="PANTHER" id="PTHR13878:SF112">
    <property type="entry name" value="CYTOKININ DEHYDROGENASE 7"/>
    <property type="match status" value="1"/>
</dbReference>
<dbReference type="EMBL" id="JAGPXE010000028">
    <property type="protein sequence ID" value="MBQ0928812.1"/>
    <property type="molecule type" value="Genomic_DNA"/>
</dbReference>
<accession>A0ABS5DR70</accession>
<evidence type="ECO:0000256" key="2">
    <source>
        <dbReference type="ARBA" id="ARBA00022630"/>
    </source>
</evidence>
<evidence type="ECO:0000256" key="1">
    <source>
        <dbReference type="ARBA" id="ARBA00005466"/>
    </source>
</evidence>
<dbReference type="InterPro" id="IPR016170">
    <property type="entry name" value="Cytok_DH_C_sf"/>
</dbReference>
<dbReference type="Proteomes" id="UP000674084">
    <property type="component" value="Unassembled WGS sequence"/>
</dbReference>
<keyword evidence="4" id="KW-0560">Oxidoreductase</keyword>
<organism evidence="6 7">
    <name type="scientific">Saccharopolyspora endophytica</name>
    <dbReference type="NCBI Taxonomy" id="543886"/>
    <lineage>
        <taxon>Bacteria</taxon>
        <taxon>Bacillati</taxon>
        <taxon>Actinomycetota</taxon>
        <taxon>Actinomycetes</taxon>
        <taxon>Pseudonocardiales</taxon>
        <taxon>Pseudonocardiaceae</taxon>
        <taxon>Saccharopolyspora</taxon>
    </lineage>
</organism>
<keyword evidence="2" id="KW-0285">Flavoprotein</keyword>
<proteinExistence type="inferred from homology"/>
<dbReference type="InterPro" id="IPR016164">
    <property type="entry name" value="FAD-linked_Oxase-like_C"/>
</dbReference>
<dbReference type="RefSeq" id="WP_210973799.1">
    <property type="nucleotide sequence ID" value="NZ_JAGPXE010000028.1"/>
</dbReference>
<reference evidence="6 7" key="1">
    <citation type="submission" date="2021-04" db="EMBL/GenBank/DDBJ databases">
        <title>Whole-genome sequencing of Saccharopolyspora endophytica KCTC 19397.</title>
        <authorList>
            <person name="Ay H."/>
            <person name="Saygin H."/>
            <person name="Sahin N."/>
        </authorList>
    </citation>
    <scope>NUCLEOTIDE SEQUENCE [LARGE SCALE GENOMIC DNA]</scope>
    <source>
        <strain evidence="6 7">KCTC 19397</strain>
    </source>
</reference>
<name>A0ABS5DR70_9PSEU</name>
<dbReference type="InterPro" id="IPR050432">
    <property type="entry name" value="FAD-linked_Oxidoreductases_BP"/>
</dbReference>
<dbReference type="Gene3D" id="3.40.462.10">
    <property type="entry name" value="FAD-linked oxidases, C-terminal domain"/>
    <property type="match status" value="1"/>
</dbReference>
<dbReference type="InterPro" id="IPR016166">
    <property type="entry name" value="FAD-bd_PCMH"/>
</dbReference>
<gene>
    <name evidence="6" type="ORF">KBO27_33145</name>
</gene>
<dbReference type="InterPro" id="IPR016167">
    <property type="entry name" value="FAD-bd_PCMH_sub1"/>
</dbReference>